<evidence type="ECO:0000313" key="2">
    <source>
        <dbReference type="EMBL" id="KYQ99724.1"/>
    </source>
</evidence>
<sequence>MCTIFALFMCIFVSISAVTSQPTTLSVVFQNVTNNKVQLSNFDIVKGTFISSNQVVGINQVNLYFDTILHTDSEGNVSLSNIYIYISNILKFTTIKYYILGQYDSFKSTEVLIYCISPLGNVVNTSSSIPLDIIYTDGQMNNIQYDPEDNVVLAVLQINGWATLYIFDFNNDEMFLSNIAYAKTQPPAGAYDPVGKNYYILNLDSDKNMSLYTYNLVSQTLTGPLPILNMNNDFTNTYMIYAANQLFVCANDGFMNMNYTISTLDFENGLLKQVFETASTDSEYYQFYWQNGDYLVLVVQGVIDTVQPSVITVNLQKLSYTETIFTGFGVNTWYVNILDGWVY</sequence>
<keyword evidence="3" id="KW-1185">Reference proteome</keyword>
<dbReference type="SUPFAM" id="SSF82171">
    <property type="entry name" value="DPP6 N-terminal domain-like"/>
    <property type="match status" value="1"/>
</dbReference>
<dbReference type="AlphaFoldDB" id="A0A152A0W8"/>
<accession>A0A152A0W8</accession>
<name>A0A152A0W8_TIELA</name>
<protein>
    <submittedName>
        <fullName evidence="2">Uncharacterized protein</fullName>
    </submittedName>
</protein>
<evidence type="ECO:0000256" key="1">
    <source>
        <dbReference type="SAM" id="SignalP"/>
    </source>
</evidence>
<organism evidence="2 3">
    <name type="scientific">Tieghemostelium lacteum</name>
    <name type="common">Slime mold</name>
    <name type="synonym">Dictyostelium lacteum</name>
    <dbReference type="NCBI Taxonomy" id="361077"/>
    <lineage>
        <taxon>Eukaryota</taxon>
        <taxon>Amoebozoa</taxon>
        <taxon>Evosea</taxon>
        <taxon>Eumycetozoa</taxon>
        <taxon>Dictyostelia</taxon>
        <taxon>Dictyosteliales</taxon>
        <taxon>Raperosteliaceae</taxon>
        <taxon>Tieghemostelium</taxon>
    </lineage>
</organism>
<evidence type="ECO:0000313" key="3">
    <source>
        <dbReference type="Proteomes" id="UP000076078"/>
    </source>
</evidence>
<reference evidence="2 3" key="1">
    <citation type="submission" date="2015-12" db="EMBL/GenBank/DDBJ databases">
        <title>Dictyostelia acquired genes for synthesis and detection of signals that induce cell-type specialization by lateral gene transfer from prokaryotes.</title>
        <authorList>
            <person name="Gloeckner G."/>
            <person name="Schaap P."/>
        </authorList>
    </citation>
    <scope>NUCLEOTIDE SEQUENCE [LARGE SCALE GENOMIC DNA]</scope>
    <source>
        <strain evidence="2 3">TK</strain>
    </source>
</reference>
<dbReference type="EMBL" id="LODT01000020">
    <property type="protein sequence ID" value="KYQ99724.1"/>
    <property type="molecule type" value="Genomic_DNA"/>
</dbReference>
<proteinExistence type="predicted"/>
<feature type="chain" id="PRO_5007593443" evidence="1">
    <location>
        <begin position="18"/>
        <end position="343"/>
    </location>
</feature>
<dbReference type="InParanoid" id="A0A152A0W8"/>
<gene>
    <name evidence="2" type="ORF">DLAC_11560</name>
</gene>
<dbReference type="Proteomes" id="UP000076078">
    <property type="component" value="Unassembled WGS sequence"/>
</dbReference>
<keyword evidence="1" id="KW-0732">Signal</keyword>
<comment type="caution">
    <text evidence="2">The sequence shown here is derived from an EMBL/GenBank/DDBJ whole genome shotgun (WGS) entry which is preliminary data.</text>
</comment>
<dbReference type="FunCoup" id="A0A152A0W8">
    <property type="interactions" value="74"/>
</dbReference>
<feature type="signal peptide" evidence="1">
    <location>
        <begin position="1"/>
        <end position="17"/>
    </location>
</feature>